<gene>
    <name evidence="1" type="ORF">F4820DRAFT_144991</name>
</gene>
<dbReference type="Proteomes" id="UP001497700">
    <property type="component" value="Unassembled WGS sequence"/>
</dbReference>
<proteinExistence type="predicted"/>
<protein>
    <submittedName>
        <fullName evidence="1">Uncharacterized protein</fullName>
    </submittedName>
</protein>
<dbReference type="EMBL" id="MU393422">
    <property type="protein sequence ID" value="KAI4870797.1"/>
    <property type="molecule type" value="Genomic_DNA"/>
</dbReference>
<organism evidence="1 2">
    <name type="scientific">Hypoxylon rubiginosum</name>
    <dbReference type="NCBI Taxonomy" id="110542"/>
    <lineage>
        <taxon>Eukaryota</taxon>
        <taxon>Fungi</taxon>
        <taxon>Dikarya</taxon>
        <taxon>Ascomycota</taxon>
        <taxon>Pezizomycotina</taxon>
        <taxon>Sordariomycetes</taxon>
        <taxon>Xylariomycetidae</taxon>
        <taxon>Xylariales</taxon>
        <taxon>Hypoxylaceae</taxon>
        <taxon>Hypoxylon</taxon>
    </lineage>
</organism>
<name>A0ACB9ZHD7_9PEZI</name>
<accession>A0ACB9ZHD7</accession>
<evidence type="ECO:0000313" key="1">
    <source>
        <dbReference type="EMBL" id="KAI4870797.1"/>
    </source>
</evidence>
<reference evidence="1 2" key="1">
    <citation type="journal article" date="2022" name="New Phytol.">
        <title>Ecological generalism drives hyperdiversity of secondary metabolite gene clusters in xylarialean endophytes.</title>
        <authorList>
            <person name="Franco M.E.E."/>
            <person name="Wisecaver J.H."/>
            <person name="Arnold A.E."/>
            <person name="Ju Y.M."/>
            <person name="Slot J.C."/>
            <person name="Ahrendt S."/>
            <person name="Moore L.P."/>
            <person name="Eastman K.E."/>
            <person name="Scott K."/>
            <person name="Konkel Z."/>
            <person name="Mondo S.J."/>
            <person name="Kuo A."/>
            <person name="Hayes R.D."/>
            <person name="Haridas S."/>
            <person name="Andreopoulos B."/>
            <person name="Riley R."/>
            <person name="LaButti K."/>
            <person name="Pangilinan J."/>
            <person name="Lipzen A."/>
            <person name="Amirebrahimi M."/>
            <person name="Yan J."/>
            <person name="Adam C."/>
            <person name="Keymanesh K."/>
            <person name="Ng V."/>
            <person name="Louie K."/>
            <person name="Northen T."/>
            <person name="Drula E."/>
            <person name="Henrissat B."/>
            <person name="Hsieh H.M."/>
            <person name="Youens-Clark K."/>
            <person name="Lutzoni F."/>
            <person name="Miadlikowska J."/>
            <person name="Eastwood D.C."/>
            <person name="Hamelin R.C."/>
            <person name="Grigoriev I.V."/>
            <person name="U'Ren J.M."/>
        </authorList>
    </citation>
    <scope>NUCLEOTIDE SEQUENCE [LARGE SCALE GENOMIC DNA]</scope>
    <source>
        <strain evidence="1 2">CBS 119005</strain>
    </source>
</reference>
<comment type="caution">
    <text evidence="1">The sequence shown here is derived from an EMBL/GenBank/DDBJ whole genome shotgun (WGS) entry which is preliminary data.</text>
</comment>
<evidence type="ECO:0000313" key="2">
    <source>
        <dbReference type="Proteomes" id="UP001497700"/>
    </source>
</evidence>
<keyword evidence="2" id="KW-1185">Reference proteome</keyword>
<sequence length="768" mass="83053">MSGDQPTPSFGDPNAQPPTPKQTPTSAGFPTSVFETPKNNRASFEAPSSWTPRFAEEYSVFNSTPGNLRGSHGPFVDYSASTPYQSSNHHKRPLSAENFAAEIATHVTHFSPNPNLPLPPVDPTRRLSSSPGSLATGQSPTEPGFQTGSQQLSKKFCRDTAQGAKTQTATPPPSTHKGQRRLAPKLQTGTMQNEGFEQEFIAGTPQQQHMSNFISTPTDLFGYPMSAPATAPSFGDSHVFWDTDMNGMDIDFSAASGHVFQTPSHRPMNSIDWGKSNELFQETGAVPRQQSQENNAPARRERALAPKPPPQNLDTSAADTSMFASSFPASADESFNMNQSGGVDPGLLFTRPPSSGMEPAPFDPMSQPPLMQSFSQPEPITLVAKPTKRGGVRRTGSTKQTAAGKKINRASASSPIKPSDRPGLSRSFSEKINRKPAGRATLPNLAPATRPVSQSSGRSVSQGSRPNGRISPMKSHNQRLPSLSSIPETPRPRTQTSVKFTIDSKGRARAETTTIVVDDNDDDQIPTVRRRKEHHGKERSWASSENEDSSTDDEPIIIPSRNTSFALPQPQKPSSYAFHSSQRSVSDQSTSSLGIYYNELEPAVDDPESEAETVMNLAGGSNGGDAASELRKLVESRQKRTSNESLAPRLAYGSASSTATPASIKTGNLRTPSSNRGNGIRCVCNTASNHVNGNNYMVQCESCEMWLHGRCINITRQTLPRVYICAFCANTPNAHGMRGREIRRSTGGSNPRVAMTSPLAHKSFKSFR</sequence>